<proteinExistence type="predicted"/>
<reference evidence="2 3" key="1">
    <citation type="journal article" date="2011" name="Front. Microbiol.">
        <title>Genomic signatures of strain selection and enhancement in Bacillus atrophaeus var. globigii, a historical biowarfare simulant.</title>
        <authorList>
            <person name="Gibbons H.S."/>
            <person name="Broomall S.M."/>
            <person name="McNew L.A."/>
            <person name="Daligault H."/>
            <person name="Chapman C."/>
            <person name="Bruce D."/>
            <person name="Karavis M."/>
            <person name="Krepps M."/>
            <person name="McGregor P.A."/>
            <person name="Hong C."/>
            <person name="Park K.H."/>
            <person name="Akmal A."/>
            <person name="Feldman A."/>
            <person name="Lin J.S."/>
            <person name="Chang W.E."/>
            <person name="Higgs B.W."/>
            <person name="Demirev P."/>
            <person name="Lindquist J."/>
            <person name="Liem A."/>
            <person name="Fochler E."/>
            <person name="Read T.D."/>
            <person name="Tapia R."/>
            <person name="Johnson S."/>
            <person name="Bishop-Lilly K.A."/>
            <person name="Detter C."/>
            <person name="Han C."/>
            <person name="Sozhamannan S."/>
            <person name="Rosenzweig C.N."/>
            <person name="Skowronski E.W."/>
        </authorList>
    </citation>
    <scope>NUCLEOTIDE SEQUENCE [LARGE SCALE GENOMIC DNA]</scope>
    <source>
        <strain evidence="2 3">AIT1</strain>
    </source>
</reference>
<dbReference type="RefSeq" id="WP_126756878.1">
    <property type="nucleotide sequence ID" value="NZ_PIPQ01000002.1"/>
</dbReference>
<comment type="caution">
    <text evidence="2">The sequence shown here is derived from an EMBL/GenBank/DDBJ whole genome shotgun (WGS) entry which is preliminary data.</text>
</comment>
<keyword evidence="3" id="KW-1185">Reference proteome</keyword>
<evidence type="ECO:0000313" key="2">
    <source>
        <dbReference type="EMBL" id="RUO42668.1"/>
    </source>
</evidence>
<evidence type="ECO:0000313" key="3">
    <source>
        <dbReference type="Proteomes" id="UP000286976"/>
    </source>
</evidence>
<evidence type="ECO:0000256" key="1">
    <source>
        <dbReference type="SAM" id="Coils"/>
    </source>
</evidence>
<sequence length="1524" mass="172397">MGLINRVAISNMLNFYGDGKRKKWSPRFRYECLDFRGQSTAVNLTNGGGKTTLAEAMLAVLSRDHTLVSRTKKKFCPKSVGTWSHIQVELIRPLANTGQSDFITAQGNEVNGEHWVFGMYGYLGDQGVNYYYYKGRLEELPIGTDDAKQRTLFSNEEFVQNRKALPGLVVSPHEDEWEEALALKVNLPQSTIRQMTDFQKRGGQDKSALLYEIKTRPGQKYAEVFFYKVLAPAIMEGIMDREGEEGEVSLEDSVERSVFSTVKAKQDTAAKRAETDELEAGVKQLTKVMNIADEVEKKQREYDSHLEKIQRDVQVLSELVGKGRLLGVPKSSLPDGIEGDVAKQLVIEPGRTEVRILDRGIATLTGEASKVVNRRAERNSIPSREVSQVIDIPCHFKLHDVLHGGRRKGKSYSVEAAKDLLKATSSMSHGLTNEAAINLLEDAIYWFDNCADTNPYRQLYVEQEAALKQLKEDERDLESTFEGLRQEQLRVQQQQIRMETNEGLYAGLVESGLFNAEELKSPRETADIVSDKLSSARKAMSGFSILEAQLNEHYGAWKAYVAEYGKECIPAETIEQKKTEKHRLSESMHAIYSRLKECNADLSNTQGMLREAQREHDKVSQTLERLSEHRTAYEHFVERFGNVSPEGAEDKLRTAFNNSQARLSKLQQQQKSFQEGVSALHRFRETVSEIVFPEQWLKNIISRRADIAVELNDSNTLLNDLCKQRETLKSERIAANASTCSALDHLNEKNISYKSLHHVINELGLAYDRKREVLGVFSAVLFAPVLSTELEAQKAAESLAEFGAQVPVFLYRSLIEYCQSAPIEHADNDELLVGTTAGVITRSVSCLLDPQLVEREKESLDTRICKVKKTIDTLQNESASIGDDIEQVVLARRALKAVQDNEIGKLESANEEIEKCQSKIEELRQQTSPRVIDIIRSADSYVKLGGENKDATLQKRLIDLSADIQTYERQISERQNQQSELEEQQFILSEKIKRILPNDLAVMLNSADLFYEKDGPEFMANCDTRRRDLLHEVNTAEARNAYNKHFDGAQSYVDSISEDQVDQLSQQLGEISRQIEETRGKRNATRIERDRLSESVPQLRNVMESIDKLALLALKRYRKVAKLSADATNNSDLNLDEDPLIEQCEKLLNADINDKPEMVKMIADALTSELEEIDIDRKAIDLGRAKDDLLRKSEAFVDLARGLTTSPSGLKPVEIQVLNEIHGVLDIPKVRTLYEGILEQLSRSKELLHQYESSEIKSRQLVSSRLAHLIEYAALDLEILRSVVGSNRGKHTSYFNVEAEVLDRTGIQRLMDGIVNEVDILERQRREREKQGTRSDDNEDYHESLRSLIRTKLYQTIFYQPTITYVNTSIRGAGDEHEFNENLSEGQKAALSLMWAIRLAEFAIEREAKRLSSRRSQQKAREMSVNIMIIDGLFSNLSNRELIDSSMAGIESTRGSFQLIGLIHNPYYQNDFDKFPVFIIGKNEGNGKTGGSGRGWVSFHDGTSDETALRTAQIRRIPPSQVVS</sequence>
<dbReference type="PANTHER" id="PTHR23159:SF60">
    <property type="entry name" value="SPINDLE ASSEMBLY ABNORMAL PROTEIN 4"/>
    <property type="match status" value="1"/>
</dbReference>
<feature type="coiled-coil region" evidence="1">
    <location>
        <begin position="460"/>
        <end position="487"/>
    </location>
</feature>
<feature type="coiled-coil region" evidence="1">
    <location>
        <begin position="957"/>
        <end position="984"/>
    </location>
</feature>
<dbReference type="PANTHER" id="PTHR23159">
    <property type="entry name" value="CENTROSOMAL PROTEIN 2"/>
    <property type="match status" value="1"/>
</dbReference>
<protein>
    <submittedName>
        <fullName evidence="2">Uncharacterized protein</fullName>
    </submittedName>
</protein>
<organism evidence="2 3">
    <name type="scientific">Aliidiomarina taiwanensis</name>
    <dbReference type="NCBI Taxonomy" id="946228"/>
    <lineage>
        <taxon>Bacteria</taxon>
        <taxon>Pseudomonadati</taxon>
        <taxon>Pseudomonadota</taxon>
        <taxon>Gammaproteobacteria</taxon>
        <taxon>Alteromonadales</taxon>
        <taxon>Idiomarinaceae</taxon>
        <taxon>Aliidiomarina</taxon>
    </lineage>
</organism>
<dbReference type="Proteomes" id="UP000286976">
    <property type="component" value="Unassembled WGS sequence"/>
</dbReference>
<keyword evidence="1" id="KW-0175">Coiled coil</keyword>
<gene>
    <name evidence="2" type="ORF">CWE15_04445</name>
</gene>
<feature type="coiled-coil region" evidence="1">
    <location>
        <begin position="595"/>
        <end position="669"/>
    </location>
</feature>
<name>A0A432X746_9GAMM</name>
<dbReference type="EMBL" id="PIPQ01000002">
    <property type="protein sequence ID" value="RUO42668.1"/>
    <property type="molecule type" value="Genomic_DNA"/>
</dbReference>
<accession>A0A432X746</accession>
<feature type="coiled-coil region" evidence="1">
    <location>
        <begin position="899"/>
        <end position="926"/>
    </location>
</feature>
<dbReference type="OrthoDB" id="9145695at2"/>